<proteinExistence type="predicted"/>
<dbReference type="AlphaFoldDB" id="A0AAD5VIV4"/>
<evidence type="ECO:0000313" key="2">
    <source>
        <dbReference type="Proteomes" id="UP001213000"/>
    </source>
</evidence>
<keyword evidence="2" id="KW-1185">Reference proteome</keyword>
<name>A0AAD5VIV4_9AGAR</name>
<accession>A0AAD5VIV4</accession>
<organism evidence="1 2">
    <name type="scientific">Leucocoprinus birnbaumii</name>
    <dbReference type="NCBI Taxonomy" id="56174"/>
    <lineage>
        <taxon>Eukaryota</taxon>
        <taxon>Fungi</taxon>
        <taxon>Dikarya</taxon>
        <taxon>Basidiomycota</taxon>
        <taxon>Agaricomycotina</taxon>
        <taxon>Agaricomycetes</taxon>
        <taxon>Agaricomycetidae</taxon>
        <taxon>Agaricales</taxon>
        <taxon>Agaricineae</taxon>
        <taxon>Agaricaceae</taxon>
        <taxon>Leucocoprinus</taxon>
    </lineage>
</organism>
<protein>
    <submittedName>
        <fullName evidence="1">Uncharacterized protein</fullName>
    </submittedName>
</protein>
<gene>
    <name evidence="1" type="ORF">NP233_g10141</name>
</gene>
<dbReference type="Proteomes" id="UP001213000">
    <property type="component" value="Unassembled WGS sequence"/>
</dbReference>
<dbReference type="EMBL" id="JANIEX010000992">
    <property type="protein sequence ID" value="KAJ3561523.1"/>
    <property type="molecule type" value="Genomic_DNA"/>
</dbReference>
<sequence>MFHTGILNHTELNGFLSLHTIQELELFTEDRYFFDDIDDDVKNDHGLQTPPSLPGFFATKVFAPFLPVYSGTRPITHELFDEQDEIVALTKSGNNGGVPWPTPLPATEISSVTSFNHSISPNAATPEDDEDNWVDFAAVQRQLKQQKKQVISMAFGFRDNESYCLEKWNVFKSVSYGKENRCRGFIQPRPIWATGQSPSMSV</sequence>
<evidence type="ECO:0000313" key="1">
    <source>
        <dbReference type="EMBL" id="KAJ3561523.1"/>
    </source>
</evidence>
<comment type="caution">
    <text evidence="1">The sequence shown here is derived from an EMBL/GenBank/DDBJ whole genome shotgun (WGS) entry which is preliminary data.</text>
</comment>
<reference evidence="1" key="1">
    <citation type="submission" date="2022-07" db="EMBL/GenBank/DDBJ databases">
        <title>Genome Sequence of Leucocoprinus birnbaumii.</title>
        <authorList>
            <person name="Buettner E."/>
        </authorList>
    </citation>
    <scope>NUCLEOTIDE SEQUENCE</scope>
    <source>
        <strain evidence="1">VT141</strain>
    </source>
</reference>